<dbReference type="eggNOG" id="COG0382">
    <property type="taxonomic scope" value="Bacteria"/>
</dbReference>
<dbReference type="RefSeq" id="WP_035686312.1">
    <property type="nucleotide sequence ID" value="NZ_JPRL01000001.1"/>
</dbReference>
<feature type="transmembrane region" description="Helical" evidence="6">
    <location>
        <begin position="287"/>
        <end position="309"/>
    </location>
</feature>
<evidence type="ECO:0000313" key="7">
    <source>
        <dbReference type="EMBL" id="KFF07091.1"/>
    </source>
</evidence>
<accession>A0A085ZRM7</accession>
<dbReference type="Pfam" id="PF01040">
    <property type="entry name" value="UbiA"/>
    <property type="match status" value="1"/>
</dbReference>
<dbReference type="Gene3D" id="1.10.357.140">
    <property type="entry name" value="UbiA prenyltransferase"/>
    <property type="match status" value="1"/>
</dbReference>
<reference evidence="7 8" key="1">
    <citation type="submission" date="2014-07" db="EMBL/GenBank/DDBJ databases">
        <title>Genome of Flavobacterium reichenbachii LMG 25512.</title>
        <authorList>
            <person name="Stropko S.J."/>
            <person name="Pipes S.E."/>
            <person name="Newman J.D."/>
        </authorList>
    </citation>
    <scope>NUCLEOTIDE SEQUENCE [LARGE SCALE GENOMIC DNA]</scope>
    <source>
        <strain evidence="7 8">LMG 25512</strain>
    </source>
</reference>
<feature type="transmembrane region" description="Helical" evidence="6">
    <location>
        <begin position="109"/>
        <end position="134"/>
    </location>
</feature>
<comment type="caution">
    <text evidence="7">The sequence shown here is derived from an EMBL/GenBank/DDBJ whole genome shotgun (WGS) entry which is preliminary data.</text>
</comment>
<evidence type="ECO:0000256" key="1">
    <source>
        <dbReference type="ARBA" id="ARBA00004141"/>
    </source>
</evidence>
<keyword evidence="4 6" id="KW-1133">Transmembrane helix</keyword>
<evidence type="ECO:0000256" key="2">
    <source>
        <dbReference type="ARBA" id="ARBA00022475"/>
    </source>
</evidence>
<comment type="subcellular location">
    <subcellularLocation>
        <location evidence="1">Membrane</location>
        <topology evidence="1">Multi-pass membrane protein</topology>
    </subcellularLocation>
</comment>
<sequence>MLSRQHKLLVMKIVSLFSVVRGYNIPIIILAQYLSAIFILAPEKRALDILLDFYLFLIVFASAVTIASGYIINNFYDSQKDLINRPNKSMLDRLVSQKTKLTVYFSLNFLAVLMASIVSWRAFLFFSAYIFLIWFYSHKIKKYPIVGNLTAAFMAVIPFFAILLYFYNSISFEEIENHRSHFAVISAHAMFLFLLLLIREMIKDLENLKGDLANNYRTIPIIYNEKVSKQTITILTFLTVFPVYVLVDVYDVGYMDIYFYACFIILLFFLLYLWRSNSKGQFLLLHNLLKFLIVSGVFCIVLINPSVLWHGRELLSQY</sequence>
<evidence type="ECO:0000256" key="4">
    <source>
        <dbReference type="ARBA" id="ARBA00022989"/>
    </source>
</evidence>
<keyword evidence="2" id="KW-1003">Cell membrane</keyword>
<keyword evidence="5 6" id="KW-0472">Membrane</keyword>
<dbReference type="STRING" id="362418.IW19_16920"/>
<dbReference type="CDD" id="cd13961">
    <property type="entry name" value="PT_UbiA_DGGGPS"/>
    <property type="match status" value="1"/>
</dbReference>
<organism evidence="7 8">
    <name type="scientific">Flavobacterium reichenbachii</name>
    <dbReference type="NCBI Taxonomy" id="362418"/>
    <lineage>
        <taxon>Bacteria</taxon>
        <taxon>Pseudomonadati</taxon>
        <taxon>Bacteroidota</taxon>
        <taxon>Flavobacteriia</taxon>
        <taxon>Flavobacteriales</taxon>
        <taxon>Flavobacteriaceae</taxon>
        <taxon>Flavobacterium</taxon>
    </lineage>
</organism>
<gene>
    <name evidence="7" type="ORF">IW19_16920</name>
</gene>
<evidence type="ECO:0000256" key="5">
    <source>
        <dbReference type="ARBA" id="ARBA00023136"/>
    </source>
</evidence>
<name>A0A085ZRM7_9FLAO</name>
<dbReference type="AlphaFoldDB" id="A0A085ZRM7"/>
<dbReference type="EMBL" id="JPRL01000001">
    <property type="protein sequence ID" value="KFF07091.1"/>
    <property type="molecule type" value="Genomic_DNA"/>
</dbReference>
<keyword evidence="3 6" id="KW-0812">Transmembrane</keyword>
<feature type="transmembrane region" description="Helical" evidence="6">
    <location>
        <begin position="20"/>
        <end position="41"/>
    </location>
</feature>
<feature type="transmembrane region" description="Helical" evidence="6">
    <location>
        <begin position="146"/>
        <end position="167"/>
    </location>
</feature>
<dbReference type="PANTHER" id="PTHR42723">
    <property type="entry name" value="CHLOROPHYLL SYNTHASE"/>
    <property type="match status" value="1"/>
</dbReference>
<feature type="transmembrane region" description="Helical" evidence="6">
    <location>
        <begin position="257"/>
        <end position="275"/>
    </location>
</feature>
<evidence type="ECO:0000313" key="8">
    <source>
        <dbReference type="Proteomes" id="UP000028715"/>
    </source>
</evidence>
<dbReference type="InterPro" id="IPR000537">
    <property type="entry name" value="UbiA_prenyltransferase"/>
</dbReference>
<keyword evidence="8" id="KW-1185">Reference proteome</keyword>
<dbReference type="InterPro" id="IPR050475">
    <property type="entry name" value="Prenyltransferase_related"/>
</dbReference>
<dbReference type="GO" id="GO:0016765">
    <property type="term" value="F:transferase activity, transferring alkyl or aryl (other than methyl) groups"/>
    <property type="evidence" value="ECO:0007669"/>
    <property type="project" value="InterPro"/>
</dbReference>
<dbReference type="PANTHER" id="PTHR42723:SF1">
    <property type="entry name" value="CHLOROPHYLL SYNTHASE, CHLOROPLASTIC"/>
    <property type="match status" value="1"/>
</dbReference>
<evidence type="ECO:0000256" key="6">
    <source>
        <dbReference type="SAM" id="Phobius"/>
    </source>
</evidence>
<feature type="transmembrane region" description="Helical" evidence="6">
    <location>
        <begin position="53"/>
        <end position="72"/>
    </location>
</feature>
<dbReference type="OrthoDB" id="1142538at2"/>
<protein>
    <submittedName>
        <fullName evidence="7">Ubiquinone biosynthesis protein UbiA</fullName>
    </submittedName>
</protein>
<dbReference type="InterPro" id="IPR044878">
    <property type="entry name" value="UbiA_sf"/>
</dbReference>
<keyword evidence="7" id="KW-0830">Ubiquinone</keyword>
<dbReference type="Proteomes" id="UP000028715">
    <property type="component" value="Unassembled WGS sequence"/>
</dbReference>
<dbReference type="GO" id="GO:0016020">
    <property type="term" value="C:membrane"/>
    <property type="evidence" value="ECO:0007669"/>
    <property type="project" value="UniProtKB-SubCell"/>
</dbReference>
<feature type="transmembrane region" description="Helical" evidence="6">
    <location>
        <begin position="179"/>
        <end position="198"/>
    </location>
</feature>
<evidence type="ECO:0000256" key="3">
    <source>
        <dbReference type="ARBA" id="ARBA00022692"/>
    </source>
</evidence>
<proteinExistence type="predicted"/>